<keyword evidence="2" id="KW-0472">Membrane</keyword>
<dbReference type="CDD" id="cd20746">
    <property type="entry name" value="FIX_Ntox15_NUC_DUF4112_RhsA-like"/>
    <property type="match status" value="1"/>
</dbReference>
<dbReference type="InterPro" id="IPR049802">
    <property type="entry name" value="RhsC-like_FIX"/>
</dbReference>
<keyword evidence="4" id="KW-1185">Reference proteome</keyword>
<evidence type="ECO:0000313" key="4">
    <source>
        <dbReference type="Proteomes" id="UP000443353"/>
    </source>
</evidence>
<keyword evidence="2" id="KW-1133">Transmembrane helix</keyword>
<keyword evidence="2" id="KW-0812">Transmembrane</keyword>
<proteinExistence type="predicted"/>
<comment type="caution">
    <text evidence="3">The sequence shown here is derived from an EMBL/GenBank/DDBJ whole genome shotgun (WGS) entry which is preliminary data.</text>
</comment>
<protein>
    <submittedName>
        <fullName evidence="3">Uncharacterized protein</fullName>
    </submittedName>
</protein>
<evidence type="ECO:0000313" key="3">
    <source>
        <dbReference type="EMBL" id="MVW59669.1"/>
    </source>
</evidence>
<dbReference type="EMBL" id="WSES01000002">
    <property type="protein sequence ID" value="MVW59669.1"/>
    <property type="molecule type" value="Genomic_DNA"/>
</dbReference>
<feature type="transmembrane region" description="Helical" evidence="2">
    <location>
        <begin position="80"/>
        <end position="102"/>
    </location>
</feature>
<feature type="region of interest" description="Disordered" evidence="1">
    <location>
        <begin position="273"/>
        <end position="338"/>
    </location>
</feature>
<feature type="compositionally biased region" description="Basic and acidic residues" evidence="1">
    <location>
        <begin position="317"/>
        <end position="338"/>
    </location>
</feature>
<evidence type="ECO:0000256" key="1">
    <source>
        <dbReference type="SAM" id="MobiDB-lite"/>
    </source>
</evidence>
<name>A0A7X3FYG3_9BURK</name>
<dbReference type="AlphaFoldDB" id="A0A7X3FYG3"/>
<dbReference type="Proteomes" id="UP000443353">
    <property type="component" value="Unassembled WGS sequence"/>
</dbReference>
<feature type="compositionally biased region" description="Polar residues" evidence="1">
    <location>
        <begin position="278"/>
        <end position="298"/>
    </location>
</feature>
<sequence>MSERKSIVDDVWSSAIGGLDWLKSVLFGEFADNRPLSVIVADMLVSFVPGVVIVTSARDAVAVIVRLAQHPEKRDDTMEWIVLAACMITLALPLAMAAGGAVAAGIGAVVGGIAGSELGAALRAVMLLLIKEAAKLGDVIRFLQKFVKGDLIGFLRAIKFGIYEKALLQAFEKTVNKLIEICRGLRAQLEHFKYFSEARRAIVTLGEWERKFYAVQAAAIKQLPVALVELDARLGRLLAQVAPKESHTVIPAVKAARPEKVEIVAQHINDTAGKPLKSASSEYSGSGARNGTAQSKASYASEKNGGASGGDNSGAPPRKDLPDPPEKPKEGPNSKRQEVLAEDFAAVYAKAPAAKVEIDALADEIAARYGGRVAKAPIKSEKRAMEKIVNDYEGDPTRIKDLARNTIIVPGEKIDDVVRDLKEAGAAVKRIDPETDPFGYSGVNSNLKTKSGLIAEIQVNSPEMIYAKESEDLARGILGSDVYEEIARKVTVPGGQGHLLYEMGRSLPPESERLSQIEAESRSYYESIRRLANGN</sequence>
<dbReference type="RefSeq" id="WP_156403829.1">
    <property type="nucleotide sequence ID" value="NZ_WSES01000002.1"/>
</dbReference>
<accession>A0A7X3FYG3</accession>
<gene>
    <name evidence="3" type="ORF">GPY61_06980</name>
</gene>
<reference evidence="3 4" key="1">
    <citation type="submission" date="2019-12" db="EMBL/GenBank/DDBJ databases">
        <authorList>
            <person name="Li C."/>
            <person name="Zhao J."/>
        </authorList>
    </citation>
    <scope>NUCLEOTIDE SEQUENCE [LARGE SCALE GENOMIC DNA]</scope>
    <source>
        <strain evidence="3 4">NEAU-DD11</strain>
    </source>
</reference>
<evidence type="ECO:0000256" key="2">
    <source>
        <dbReference type="SAM" id="Phobius"/>
    </source>
</evidence>
<organism evidence="3 4">
    <name type="scientific">Massilia cellulosiltytica</name>
    <dbReference type="NCBI Taxonomy" id="2683234"/>
    <lineage>
        <taxon>Bacteria</taxon>
        <taxon>Pseudomonadati</taxon>
        <taxon>Pseudomonadota</taxon>
        <taxon>Betaproteobacteria</taxon>
        <taxon>Burkholderiales</taxon>
        <taxon>Oxalobacteraceae</taxon>
        <taxon>Telluria group</taxon>
        <taxon>Massilia</taxon>
    </lineage>
</organism>